<organism evidence="1 2">
    <name type="scientific">Mythimna loreyi</name>
    <dbReference type="NCBI Taxonomy" id="667449"/>
    <lineage>
        <taxon>Eukaryota</taxon>
        <taxon>Metazoa</taxon>
        <taxon>Ecdysozoa</taxon>
        <taxon>Arthropoda</taxon>
        <taxon>Hexapoda</taxon>
        <taxon>Insecta</taxon>
        <taxon>Pterygota</taxon>
        <taxon>Neoptera</taxon>
        <taxon>Endopterygota</taxon>
        <taxon>Lepidoptera</taxon>
        <taxon>Glossata</taxon>
        <taxon>Ditrysia</taxon>
        <taxon>Noctuoidea</taxon>
        <taxon>Noctuidae</taxon>
        <taxon>Noctuinae</taxon>
        <taxon>Hadenini</taxon>
        <taxon>Mythimna</taxon>
    </lineage>
</organism>
<reference evidence="1" key="1">
    <citation type="submission" date="2023-03" db="EMBL/GenBank/DDBJ databases">
        <title>Chromosome-level genomes of two armyworms, Mythimna separata and Mythimna loreyi, provide insights into the biosynthesis and reception of sex pheromones.</title>
        <authorList>
            <person name="Zhao H."/>
        </authorList>
    </citation>
    <scope>NUCLEOTIDE SEQUENCE</scope>
    <source>
        <strain evidence="1">BeijingLab</strain>
    </source>
</reference>
<comment type="caution">
    <text evidence="1">The sequence shown here is derived from an EMBL/GenBank/DDBJ whole genome shotgun (WGS) entry which is preliminary data.</text>
</comment>
<dbReference type="EMBL" id="CM056805">
    <property type="protein sequence ID" value="KAJ8707069.1"/>
    <property type="molecule type" value="Genomic_DNA"/>
</dbReference>
<evidence type="ECO:0000313" key="2">
    <source>
        <dbReference type="Proteomes" id="UP001231649"/>
    </source>
</evidence>
<evidence type="ECO:0000313" key="1">
    <source>
        <dbReference type="EMBL" id="KAJ8707069.1"/>
    </source>
</evidence>
<protein>
    <submittedName>
        <fullName evidence="1">Uncharacterized protein</fullName>
    </submittedName>
</protein>
<keyword evidence="2" id="KW-1185">Reference proteome</keyword>
<gene>
    <name evidence="1" type="ORF">PYW08_011203</name>
</gene>
<dbReference type="Proteomes" id="UP001231649">
    <property type="component" value="Chromosome 29"/>
</dbReference>
<accession>A0ACC2Q4K0</accession>
<proteinExistence type="predicted"/>
<sequence length="105" mass="12218">MKPLYLLIFGVIFCYVDGSAIDELFPRGVDYRCLQPIESGQNSKKVYCMAHMPMFGYDSDTEECVSFIYGGCGGNDNRFYNKNQCERHCGRKKRYRPRVNKLSNY</sequence>
<name>A0ACC2Q4K0_9NEOP</name>